<comment type="caution">
    <text evidence="2">The sequence shown here is derived from an EMBL/GenBank/DDBJ whole genome shotgun (WGS) entry which is preliminary data.</text>
</comment>
<evidence type="ECO:0000256" key="1">
    <source>
        <dbReference type="SAM" id="MobiDB-lite"/>
    </source>
</evidence>
<feature type="region of interest" description="Disordered" evidence="1">
    <location>
        <begin position="1"/>
        <end position="163"/>
    </location>
</feature>
<accession>A0A8T0U4P0</accession>
<feature type="compositionally biased region" description="Polar residues" evidence="1">
    <location>
        <begin position="1"/>
        <end position="11"/>
    </location>
</feature>
<evidence type="ECO:0000313" key="3">
    <source>
        <dbReference type="Proteomes" id="UP000823388"/>
    </source>
</evidence>
<feature type="compositionally biased region" description="Low complexity" evidence="1">
    <location>
        <begin position="101"/>
        <end position="110"/>
    </location>
</feature>
<gene>
    <name evidence="2" type="ORF">PVAP13_3NG088359</name>
</gene>
<evidence type="ECO:0000313" key="2">
    <source>
        <dbReference type="EMBL" id="KAG2615996.1"/>
    </source>
</evidence>
<protein>
    <submittedName>
        <fullName evidence="2">Uncharacterized protein</fullName>
    </submittedName>
</protein>
<feature type="compositionally biased region" description="Pro residues" evidence="1">
    <location>
        <begin position="82"/>
        <end position="93"/>
    </location>
</feature>
<keyword evidence="3" id="KW-1185">Reference proteome</keyword>
<dbReference type="EMBL" id="CM029042">
    <property type="protein sequence ID" value="KAG2615996.1"/>
    <property type="molecule type" value="Genomic_DNA"/>
</dbReference>
<organism evidence="2 3">
    <name type="scientific">Panicum virgatum</name>
    <name type="common">Blackwell switchgrass</name>
    <dbReference type="NCBI Taxonomy" id="38727"/>
    <lineage>
        <taxon>Eukaryota</taxon>
        <taxon>Viridiplantae</taxon>
        <taxon>Streptophyta</taxon>
        <taxon>Embryophyta</taxon>
        <taxon>Tracheophyta</taxon>
        <taxon>Spermatophyta</taxon>
        <taxon>Magnoliopsida</taxon>
        <taxon>Liliopsida</taxon>
        <taxon>Poales</taxon>
        <taxon>Poaceae</taxon>
        <taxon>PACMAD clade</taxon>
        <taxon>Panicoideae</taxon>
        <taxon>Panicodae</taxon>
        <taxon>Paniceae</taxon>
        <taxon>Panicinae</taxon>
        <taxon>Panicum</taxon>
        <taxon>Panicum sect. Hiantes</taxon>
    </lineage>
</organism>
<proteinExistence type="predicted"/>
<sequence length="206" mass="22236">MMCSYPSNGLSSLDHPAHHTSTPPCPFRASRTRLATQVRSPPALIFPHTEKKEHSPPRIAPSHRRLPASLPPRAPSHRRLPVPLPSPPLPSPPAGSRTGMAASCSAPARRAASDIPGGALTPAAGERPRPRPVPDNARGRRRRRRPQHPPDGSRGGLSGAASRRWISEAVAGRLVERGRGRGRPLGAARAVRRWIWGQQLCFYGST</sequence>
<reference evidence="2" key="1">
    <citation type="submission" date="2020-05" db="EMBL/GenBank/DDBJ databases">
        <title>WGS assembly of Panicum virgatum.</title>
        <authorList>
            <person name="Lovell J.T."/>
            <person name="Jenkins J."/>
            <person name="Shu S."/>
            <person name="Juenger T.E."/>
            <person name="Schmutz J."/>
        </authorList>
    </citation>
    <scope>NUCLEOTIDE SEQUENCE</scope>
    <source>
        <strain evidence="2">AP13</strain>
    </source>
</reference>
<dbReference type="Proteomes" id="UP000823388">
    <property type="component" value="Chromosome 3N"/>
</dbReference>
<name>A0A8T0U4P0_PANVG</name>
<dbReference type="AlphaFoldDB" id="A0A8T0U4P0"/>